<dbReference type="EMBL" id="MAYM02001063">
    <property type="protein sequence ID" value="RLN27115.1"/>
    <property type="molecule type" value="Genomic_DNA"/>
</dbReference>
<keyword evidence="5" id="KW-0547">Nucleotide-binding</keyword>
<dbReference type="EMBL" id="JPWV03000369">
    <property type="protein sequence ID" value="KAG2514581.1"/>
    <property type="molecule type" value="Genomic_DNA"/>
</dbReference>
<accession>A0A3R7JAL9</accession>
<feature type="transmembrane region" description="Helical" evidence="9">
    <location>
        <begin position="446"/>
        <end position="464"/>
    </location>
</feature>
<evidence type="ECO:0000256" key="9">
    <source>
        <dbReference type="SAM" id="Phobius"/>
    </source>
</evidence>
<dbReference type="SUPFAM" id="SSF52540">
    <property type="entry name" value="P-loop containing nucleoside triphosphate hydrolases"/>
    <property type="match status" value="2"/>
</dbReference>
<evidence type="ECO:0000313" key="14">
    <source>
        <dbReference type="EMBL" id="RLN74428.1"/>
    </source>
</evidence>
<comment type="caution">
    <text evidence="13">The sequence shown here is derived from an EMBL/GenBank/DDBJ whole genome shotgun (WGS) entry which is preliminary data.</text>
</comment>
<feature type="transmembrane region" description="Helical" evidence="9">
    <location>
        <begin position="520"/>
        <end position="544"/>
    </location>
</feature>
<feature type="transmembrane region" description="Helical" evidence="9">
    <location>
        <begin position="1262"/>
        <end position="1282"/>
    </location>
</feature>
<dbReference type="PROSITE" id="PS50893">
    <property type="entry name" value="ABC_TRANSPORTER_2"/>
    <property type="match status" value="2"/>
</dbReference>
<comment type="similarity">
    <text evidence="2">Belongs to the ABC transporter superfamily. ABCG family. PDR (TC 3.A.1.205) subfamily.</text>
</comment>
<organism evidence="13 16">
    <name type="scientific">Phytophthora kernoviae</name>
    <dbReference type="NCBI Taxonomy" id="325452"/>
    <lineage>
        <taxon>Eukaryota</taxon>
        <taxon>Sar</taxon>
        <taxon>Stramenopiles</taxon>
        <taxon>Oomycota</taxon>
        <taxon>Peronosporomycetes</taxon>
        <taxon>Peronosporales</taxon>
        <taxon>Peronosporaceae</taxon>
        <taxon>Phytophthora</taxon>
    </lineage>
</organism>
<keyword evidence="15" id="KW-1185">Reference proteome</keyword>
<keyword evidence="4 9" id="KW-0812">Transmembrane</keyword>
<dbReference type="InterPro" id="IPR043926">
    <property type="entry name" value="ABCG_dom"/>
</dbReference>
<dbReference type="GO" id="GO:0016020">
    <property type="term" value="C:membrane"/>
    <property type="evidence" value="ECO:0007669"/>
    <property type="project" value="UniProtKB-SubCell"/>
</dbReference>
<gene>
    <name evidence="13" type="ORF">BBI17_008081</name>
    <name evidence="14" type="ORF">BBO99_00008942</name>
    <name evidence="11" type="ORF">JM16_007833</name>
    <name evidence="12" type="ORF">JM18_007756</name>
</gene>
<dbReference type="CDD" id="cd03232">
    <property type="entry name" value="ABCG_PDR_domain2"/>
    <property type="match status" value="1"/>
</dbReference>
<feature type="transmembrane region" description="Helical" evidence="9">
    <location>
        <begin position="1229"/>
        <end position="1250"/>
    </location>
</feature>
<dbReference type="InterPro" id="IPR013525">
    <property type="entry name" value="ABC2_TM"/>
</dbReference>
<feature type="transmembrane region" description="Helical" evidence="9">
    <location>
        <begin position="675"/>
        <end position="698"/>
    </location>
</feature>
<dbReference type="Gene3D" id="3.40.50.300">
    <property type="entry name" value="P-loop containing nucleotide triphosphate hydrolases"/>
    <property type="match status" value="2"/>
</dbReference>
<proteinExistence type="inferred from homology"/>
<dbReference type="FunFam" id="3.40.50.300:FF:000528">
    <property type="entry name" value="ABC transporter G family member 31"/>
    <property type="match status" value="1"/>
</dbReference>
<evidence type="ECO:0000313" key="16">
    <source>
        <dbReference type="Proteomes" id="UP000285883"/>
    </source>
</evidence>
<evidence type="ECO:0000256" key="1">
    <source>
        <dbReference type="ARBA" id="ARBA00004141"/>
    </source>
</evidence>
<reference evidence="11" key="1">
    <citation type="journal article" date="2015" name="Genom Data">
        <title>Genome sequences of six Phytophthora species associated with forests in New Zealand.</title>
        <authorList>
            <person name="Studholme D.J."/>
            <person name="McDougal R.L."/>
            <person name="Sambles C."/>
            <person name="Hansen E."/>
            <person name="Hardy G."/>
            <person name="Grant M."/>
            <person name="Ganley R.J."/>
            <person name="Williams N.M."/>
        </authorList>
    </citation>
    <scope>NUCLEOTIDE SEQUENCE</scope>
    <source>
        <strain evidence="11">NZFS 2646</strain>
        <strain evidence="12">NZFS 3630</strain>
    </source>
</reference>
<dbReference type="SMART" id="SM00382">
    <property type="entry name" value="AAA"/>
    <property type="match status" value="2"/>
</dbReference>
<dbReference type="FunFam" id="3.40.50.300:FF:000289">
    <property type="entry name" value="ABC transporter G family member 31"/>
    <property type="match status" value="1"/>
</dbReference>
<dbReference type="Proteomes" id="UP000792063">
    <property type="component" value="Unassembled WGS sequence"/>
</dbReference>
<evidence type="ECO:0000313" key="11">
    <source>
        <dbReference type="EMBL" id="KAG2514581.1"/>
    </source>
</evidence>
<keyword evidence="8 9" id="KW-0472">Membrane</keyword>
<keyword evidence="7 9" id="KW-1133">Transmembrane helix</keyword>
<dbReference type="Pfam" id="PF01061">
    <property type="entry name" value="ABC2_membrane"/>
    <property type="match status" value="2"/>
</dbReference>
<evidence type="ECO:0000313" key="15">
    <source>
        <dbReference type="Proteomes" id="UP000285624"/>
    </source>
</evidence>
<dbReference type="GO" id="GO:0005524">
    <property type="term" value="F:ATP binding"/>
    <property type="evidence" value="ECO:0007669"/>
    <property type="project" value="UniProtKB-KW"/>
</dbReference>
<dbReference type="Pfam" id="PF00005">
    <property type="entry name" value="ABC_tran"/>
    <property type="match status" value="2"/>
</dbReference>
<dbReference type="Proteomes" id="UP000785171">
    <property type="component" value="Unassembled WGS sequence"/>
</dbReference>
<feature type="transmembrane region" description="Helical" evidence="9">
    <location>
        <begin position="1201"/>
        <end position="1222"/>
    </location>
</feature>
<dbReference type="Pfam" id="PF19055">
    <property type="entry name" value="ABC2_membrane_7"/>
    <property type="match status" value="1"/>
</dbReference>
<feature type="domain" description="ABC transporter" evidence="10">
    <location>
        <begin position="751"/>
        <end position="994"/>
    </location>
</feature>
<feature type="transmembrane region" description="Helical" evidence="9">
    <location>
        <begin position="589"/>
        <end position="606"/>
    </location>
</feature>
<comment type="subcellular location">
    <subcellularLocation>
        <location evidence="1">Membrane</location>
        <topology evidence="1">Multi-pass membrane protein</topology>
    </subcellularLocation>
</comment>
<name>A0A3R7JAL9_9STRA</name>
<evidence type="ECO:0000256" key="5">
    <source>
        <dbReference type="ARBA" id="ARBA00022741"/>
    </source>
</evidence>
<feature type="transmembrane region" description="Helical" evidence="9">
    <location>
        <begin position="1090"/>
        <end position="1109"/>
    </location>
</feature>
<dbReference type="Proteomes" id="UP000285883">
    <property type="component" value="Unassembled WGS sequence"/>
</dbReference>
<dbReference type="EMBL" id="MBDN02000559">
    <property type="protein sequence ID" value="RLN74428.1"/>
    <property type="molecule type" value="Genomic_DNA"/>
</dbReference>
<reference evidence="11" key="3">
    <citation type="submission" date="2020-06" db="EMBL/GenBank/DDBJ databases">
        <authorList>
            <person name="Studholme D.J."/>
        </authorList>
    </citation>
    <scope>NUCLEOTIDE SEQUENCE</scope>
    <source>
        <strain evidence="11">NZFS 2646</strain>
        <strain evidence="12">NZFS 3630</strain>
    </source>
</reference>
<feature type="transmembrane region" description="Helical" evidence="9">
    <location>
        <begin position="1162"/>
        <end position="1189"/>
    </location>
</feature>
<evidence type="ECO:0000313" key="12">
    <source>
        <dbReference type="EMBL" id="KAG2518252.1"/>
    </source>
</evidence>
<feature type="transmembrane region" description="Helical" evidence="9">
    <location>
        <begin position="476"/>
        <end position="499"/>
    </location>
</feature>
<dbReference type="GO" id="GO:0140359">
    <property type="term" value="F:ABC-type transporter activity"/>
    <property type="evidence" value="ECO:0007669"/>
    <property type="project" value="InterPro"/>
</dbReference>
<evidence type="ECO:0000313" key="13">
    <source>
        <dbReference type="EMBL" id="RLN27115.1"/>
    </source>
</evidence>
<evidence type="ECO:0000256" key="3">
    <source>
        <dbReference type="ARBA" id="ARBA00022448"/>
    </source>
</evidence>
<feature type="transmembrane region" description="Helical" evidence="9">
    <location>
        <begin position="556"/>
        <end position="577"/>
    </location>
</feature>
<dbReference type="GO" id="GO:0016887">
    <property type="term" value="F:ATP hydrolysis activity"/>
    <property type="evidence" value="ECO:0007669"/>
    <property type="project" value="InterPro"/>
</dbReference>
<evidence type="ECO:0000256" key="8">
    <source>
        <dbReference type="ARBA" id="ARBA00023136"/>
    </source>
</evidence>
<dbReference type="Proteomes" id="UP000285624">
    <property type="component" value="Unassembled WGS sequence"/>
</dbReference>
<feature type="domain" description="ABC transporter" evidence="10">
    <location>
        <begin position="77"/>
        <end position="349"/>
    </location>
</feature>
<feature type="transmembrane region" description="Helical" evidence="9">
    <location>
        <begin position="1328"/>
        <end position="1349"/>
    </location>
</feature>
<dbReference type="InterPro" id="IPR027417">
    <property type="entry name" value="P-loop_NTPase"/>
</dbReference>
<evidence type="ECO:0000256" key="6">
    <source>
        <dbReference type="ARBA" id="ARBA00022840"/>
    </source>
</evidence>
<reference evidence="15 16" key="2">
    <citation type="submission" date="2018-07" db="EMBL/GenBank/DDBJ databases">
        <title>Genome sequencing of oomycete isolates from Chile give support for New Zealand origin for Phytophthora kernoviae and make available the first Nothophytophthora sp. genome.</title>
        <authorList>
            <person name="Studholme D.J."/>
            <person name="Sanfuentes E."/>
            <person name="Panda P."/>
            <person name="Hill R."/>
            <person name="Sambles C."/>
            <person name="Grant M."/>
            <person name="Williams N.M."/>
            <person name="Mcdougal R.L."/>
        </authorList>
    </citation>
    <scope>NUCLEOTIDE SEQUENCE [LARGE SCALE GENOMIC DNA]</scope>
    <source>
        <strain evidence="13">Chile2</strain>
        <strain evidence="14">Chile4</strain>
    </source>
</reference>
<dbReference type="InterPro" id="IPR034003">
    <property type="entry name" value="ABCG_PDR_2"/>
</dbReference>
<evidence type="ECO:0000259" key="10">
    <source>
        <dbReference type="PROSITE" id="PS50893"/>
    </source>
</evidence>
<dbReference type="PANTHER" id="PTHR19241">
    <property type="entry name" value="ATP-BINDING CASSETTE TRANSPORTER"/>
    <property type="match status" value="1"/>
</dbReference>
<keyword evidence="6" id="KW-0067">ATP-binding</keyword>
<keyword evidence="3" id="KW-0813">Transport</keyword>
<dbReference type="InterPro" id="IPR003593">
    <property type="entry name" value="AAA+_ATPase"/>
</dbReference>
<evidence type="ECO:0000256" key="2">
    <source>
        <dbReference type="ARBA" id="ARBA00006012"/>
    </source>
</evidence>
<sequence length="1354" mass="150755">MDLLANLDFEPDLTSADGLLAGGEFAMHENIATAVEKALGRPIPEVEICFRDLHITARLPLAKPGSEGPQVPTIWTNVKQGITKCFSHQDTAEKEIIRGATGVFKPARITLVLGQPGSGKSSLLKILSGRFPMDKTIAVSGDITYNGRPRAELLSRLPRFVGYTNQKDDHYPLLTVKETFEFAHLCCGGAGLEPWVVKALQNCSGEQHEHAVKLMTAQHKFAPDIRVKTLGLEKCKNTVVGNAMIRGVSGGERKRVTTGEMTFGRKRAMLLDEISTGLDAATTFDIVNSLKSLTRHFKSNIVVSLLQPPPEVFNLFDDILILNRGQVMYHGPREQVQEYFERMGFRCPPRKDVADFLLDLGTDKQDVYIDENYTGTSIPYEAADYAQRFRQSEIHQEMLQYMSARVNDYTQVWDPMQHPCIFRQSFVEDLITLLRRQMRLKLRDRTFLIGRAFMVIIMGLLYGSTFWQMKDSNSQLILGLLFSSTMFLSMGQAAQLPTFMEARSVFYKQRGANFFRSITYVLASSLTQIPFAIMETILFGSVVYWMGGYVALAGRFVSFLVTLFLCQMWFTGYFFFISSAAPSVTVAQPIMMVSILFFVMFGGFLLRKTDIPDYFIWFYWIDSIAWSIRSLSINQYLAPKFDVCVYGGIDYCTRYGTTFGKYSLKLSGLPTEASWIYLGWLYFVCGYFVLVAAAYLVLEYKRYESPENTMVVQADLDAEAPTNTLVNGKVAPEPVAIPIMTPRTRAPPVTLAFHDLWYSVPMPGGKKGEDIDLLQGVSGFARPGTMTALMGSSGAGKTTLMDVIAGRKTGGKIRGKIMLNGYPANDLAIRRCTGYCEQMDIHSDSATIREALVFSAMLRQKSSIFVTDKMESVDECIALLELGPIADKIIRGSSTEQMKRLTIGVELVAQPSIIFMDEPTSGLDARSAKIIMNGVRKIANSGRTIVCTIHQPSSEVFSFFDSLLLLRRGGRVVFFGELGDDSSDLINYFQAAPGVKPIEPGYNPATWMLECIGAGVGAAANGTDFADHFLKSELKVSMDNNLDRDGVLRPSAGLPEIKFTQQFASTPFTQFDMLCRRFFHMYWRTPTYNLTRLMISVMLGALLGIIYQATDYSTFTGANAGVGLVFISSVFLGIIGFNSVMPVAAEERTAFYRERASETYHAVWYFIAGTLVEIPYVLISTLCFCIIFFPSVGFTGGFTTFVYYWLVVSLNALLFVYLGQLLVFALPSVAVASIAGALLSSIFMLFSGFNPPANNIPTGYKWIYYISPPTYSIATLVALVFADCPHGSTKGLSCQVLKNTPPTIGNVTLKQYVELAFNMKHDNISKNVLILCILIVAFRLLALLSLRYINHLKR</sequence>
<evidence type="ECO:0000256" key="4">
    <source>
        <dbReference type="ARBA" id="ARBA00022692"/>
    </source>
</evidence>
<evidence type="ECO:0000256" key="7">
    <source>
        <dbReference type="ARBA" id="ARBA00022989"/>
    </source>
</evidence>
<dbReference type="InterPro" id="IPR003439">
    <property type="entry name" value="ABC_transporter-like_ATP-bd"/>
</dbReference>
<protein>
    <recommendedName>
        <fullName evidence="10">ABC transporter domain-containing protein</fullName>
    </recommendedName>
</protein>
<dbReference type="EMBL" id="JPWU03000375">
    <property type="protein sequence ID" value="KAG2518252.1"/>
    <property type="molecule type" value="Genomic_DNA"/>
</dbReference>
<feature type="transmembrane region" description="Helical" evidence="9">
    <location>
        <begin position="1121"/>
        <end position="1141"/>
    </location>
</feature>